<dbReference type="Gene3D" id="3.30.2090.10">
    <property type="entry name" value="Multidrug efflux transporter AcrB TolC docking domain, DN and DC subdomains"/>
    <property type="match status" value="2"/>
</dbReference>
<dbReference type="GO" id="GO:0005886">
    <property type="term" value="C:plasma membrane"/>
    <property type="evidence" value="ECO:0007669"/>
    <property type="project" value="TreeGrafter"/>
</dbReference>
<feature type="transmembrane region" description="Helical" evidence="1">
    <location>
        <begin position="1024"/>
        <end position="1042"/>
    </location>
</feature>
<feature type="domain" description="SSD" evidence="2">
    <location>
        <begin position="367"/>
        <end position="491"/>
    </location>
</feature>
<evidence type="ECO:0000313" key="4">
    <source>
        <dbReference type="Proteomes" id="UP000236173"/>
    </source>
</evidence>
<dbReference type="GO" id="GO:0042910">
    <property type="term" value="F:xenobiotic transmembrane transporter activity"/>
    <property type="evidence" value="ECO:0007669"/>
    <property type="project" value="TreeGrafter"/>
</dbReference>
<dbReference type="Gene3D" id="3.30.70.1440">
    <property type="entry name" value="Multidrug efflux transporter AcrB pore domain"/>
    <property type="match status" value="1"/>
</dbReference>
<protein>
    <submittedName>
        <fullName evidence="3">Multidrug resistance protein MdtB</fullName>
    </submittedName>
</protein>
<dbReference type="AlphaFoldDB" id="A0A2H5XFB1"/>
<sequence length="1103" mass="121382">MWLTAAAIRRPVLVSMAILALVVLGWRAYQDLTVELYPKVDFPIVTVTTVYPGADPAEVETEVTKPIEEAVSTIANVNHVTSRSLQNYSVITIEFELGTNLDDAVAEVRTRVAAIRSQLPPGIQDPVVTKFDVSALPVLSFGVTGNRPAWQIRKLAEDVIAERLARVPGVAQVVVTGGDQREIQVNLRKDRLAAYNLTLSDVVRALSASNFNLPAGFIRETRQEYLIRSMGKFTSLDEIRNLVIRTGDRRFGLNAPVRLSDVADVVDGVQEKTTLVRLDGKDAVGVSVMRQSDANVVAVADGVKRELERLKRLLPPDIAFAISYDQSKFVLDAIHDVNLALWLGIILAILVVYLFLHDWRGTFIISLAIPISIFATFFVIRFLGYSLNLMVMTGLSLAIGVLVDDSIVVLENIYRHLERGELPEEAAFNGRTEIGLAAVTITLVDVVVFVPMIFMGGIVGQFFKPFAITVATAVLFSLLVSFTFTPMLAAYWFKRRAKEEQGRPPRTLAEKTFAAFDRFWRNLDIVYRRALEVALSNRPLVFVTGNLVLLNVMAFMMPLRLRLVVAGLTLLVSVVGALLARRQWKGFLAIGGTLALLTLLVQITPSFGFLPRTDEGALQIVVEAPPQSSLFNTDRIVRKLERHLLGMKETVSVFTVVGSTTAGGSMGGGDVGPQFANLFVKLVEKNKRSKSDKQIAQELVAWAKRNLPGVTVAVSEQTGSASSMAPVQIELLGQDRAPLIRLASQIQQRLSKIVEIRDIRSSWRPGRPELQIQVDREKAADLGFTTGDAARLVRIAYEGYTQTDDPNMKYTELGEDYPIRVRLVPEERRSPEQILSLPIATTRDGLPITLGDIASVRLGEAPVVLERKDRMDMITITANLAPWASLGNVQQKIQTALADLDTEGAIVNYGGQFERMADSFGRLTGSLKLSVILIYMLMAGLFGSLVLPLSIMLSLPQALVGALLFLMITGKGLMLMSFIGIIMLMGIVTKNAILLIDYTNTLRARGYERWRAVVEAGETRLRPVLMTTLTIFFGVLPTALELGQGAESRSPMAIAVLGGLTLSTFLTLLVVPVAYTLFDDAQQAILRWLRGERHPTPQAQLTR</sequence>
<dbReference type="Pfam" id="PF00873">
    <property type="entry name" value="ACR_tran"/>
    <property type="match status" value="2"/>
</dbReference>
<dbReference type="PRINTS" id="PR00702">
    <property type="entry name" value="ACRIFLAVINRP"/>
</dbReference>
<organism evidence="3 4">
    <name type="scientific">Candidatus Fervidibacter japonicus</name>
    <dbReference type="NCBI Taxonomy" id="2035412"/>
    <lineage>
        <taxon>Bacteria</taxon>
        <taxon>Candidatus Fervidibacterota</taxon>
        <taxon>Candidatus Fervidibacter</taxon>
    </lineage>
</organism>
<feature type="transmembrane region" description="Helical" evidence="1">
    <location>
        <begin position="363"/>
        <end position="383"/>
    </location>
</feature>
<dbReference type="InterPro" id="IPR027463">
    <property type="entry name" value="AcrB_DN_DC_subdom"/>
</dbReference>
<proteinExistence type="predicted"/>
<feature type="transmembrane region" description="Helical" evidence="1">
    <location>
        <begin position="563"/>
        <end position="580"/>
    </location>
</feature>
<dbReference type="SUPFAM" id="SSF82714">
    <property type="entry name" value="Multidrug efflux transporter AcrB TolC docking domain, DN and DC subdomains"/>
    <property type="match status" value="2"/>
</dbReference>
<feature type="transmembrane region" description="Helical" evidence="1">
    <location>
        <begin position="466"/>
        <end position="493"/>
    </location>
</feature>
<feature type="transmembrane region" description="Helical" evidence="1">
    <location>
        <begin position="1054"/>
        <end position="1078"/>
    </location>
</feature>
<dbReference type="InterPro" id="IPR001036">
    <property type="entry name" value="Acrflvin-R"/>
</dbReference>
<gene>
    <name evidence="3" type="primary">mdtB</name>
    <name evidence="3" type="ORF">HRbin17_02410</name>
</gene>
<keyword evidence="1" id="KW-0812">Transmembrane</keyword>
<dbReference type="Proteomes" id="UP000236173">
    <property type="component" value="Unassembled WGS sequence"/>
</dbReference>
<feature type="transmembrane region" description="Helical" evidence="1">
    <location>
        <begin position="12"/>
        <end position="29"/>
    </location>
</feature>
<comment type="caution">
    <text evidence="3">The sequence shown here is derived from an EMBL/GenBank/DDBJ whole genome shotgun (WGS) entry which is preliminary data.</text>
</comment>
<evidence type="ECO:0000313" key="3">
    <source>
        <dbReference type="EMBL" id="GBC99878.1"/>
    </source>
</evidence>
<dbReference type="PANTHER" id="PTHR32063">
    <property type="match status" value="1"/>
</dbReference>
<feature type="transmembrane region" description="Helical" evidence="1">
    <location>
        <begin position="339"/>
        <end position="356"/>
    </location>
</feature>
<feature type="transmembrane region" description="Helical" evidence="1">
    <location>
        <begin position="434"/>
        <end position="454"/>
    </location>
</feature>
<feature type="transmembrane region" description="Helical" evidence="1">
    <location>
        <begin position="932"/>
        <end position="955"/>
    </location>
</feature>
<dbReference type="PROSITE" id="PS50156">
    <property type="entry name" value="SSD"/>
    <property type="match status" value="1"/>
</dbReference>
<dbReference type="SUPFAM" id="SSF82693">
    <property type="entry name" value="Multidrug efflux transporter AcrB pore domain, PN1, PN2, PC1 and PC2 subdomains"/>
    <property type="match status" value="3"/>
</dbReference>
<feature type="transmembrane region" description="Helical" evidence="1">
    <location>
        <begin position="389"/>
        <end position="413"/>
    </location>
</feature>
<dbReference type="Gene3D" id="3.30.70.1430">
    <property type="entry name" value="Multidrug efflux transporter AcrB pore domain"/>
    <property type="match status" value="2"/>
</dbReference>
<dbReference type="EMBL" id="BEHT01000041">
    <property type="protein sequence ID" value="GBC99878.1"/>
    <property type="molecule type" value="Genomic_DNA"/>
</dbReference>
<dbReference type="SUPFAM" id="SSF82866">
    <property type="entry name" value="Multidrug efflux transporter AcrB transmembrane domain"/>
    <property type="match status" value="2"/>
</dbReference>
<name>A0A2H5XFB1_9BACT</name>
<accession>A0A2H5XFB1</accession>
<dbReference type="Gene3D" id="3.30.70.1320">
    <property type="entry name" value="Multidrug efflux transporter AcrB pore domain like"/>
    <property type="match status" value="1"/>
</dbReference>
<reference evidence="4" key="1">
    <citation type="submission" date="2017-09" db="EMBL/GenBank/DDBJ databases">
        <title>Metaegenomics of thermophilic ammonia-oxidizing enrichment culture.</title>
        <authorList>
            <person name="Kato S."/>
            <person name="Suzuki K."/>
        </authorList>
    </citation>
    <scope>NUCLEOTIDE SEQUENCE [LARGE SCALE GENOMIC DNA]</scope>
</reference>
<feature type="transmembrane region" description="Helical" evidence="1">
    <location>
        <begin position="962"/>
        <end position="988"/>
    </location>
</feature>
<evidence type="ECO:0000256" key="1">
    <source>
        <dbReference type="SAM" id="Phobius"/>
    </source>
</evidence>
<feature type="transmembrane region" description="Helical" evidence="1">
    <location>
        <begin position="587"/>
        <end position="610"/>
    </location>
</feature>
<dbReference type="PANTHER" id="PTHR32063:SF0">
    <property type="entry name" value="SWARMING MOTILITY PROTEIN SWRC"/>
    <property type="match status" value="1"/>
</dbReference>
<dbReference type="InterPro" id="IPR000731">
    <property type="entry name" value="SSD"/>
</dbReference>
<keyword evidence="1" id="KW-0472">Membrane</keyword>
<evidence type="ECO:0000259" key="2">
    <source>
        <dbReference type="PROSITE" id="PS50156"/>
    </source>
</evidence>
<dbReference type="Gene3D" id="1.20.1640.10">
    <property type="entry name" value="Multidrug efflux transporter AcrB transmembrane domain"/>
    <property type="match status" value="3"/>
</dbReference>
<keyword evidence="1" id="KW-1133">Transmembrane helix</keyword>